<dbReference type="Pfam" id="PF05768">
    <property type="entry name" value="Glrx-like"/>
    <property type="match status" value="1"/>
</dbReference>
<dbReference type="Proteomes" id="UP000030598">
    <property type="component" value="Unassembled WGS sequence"/>
</dbReference>
<dbReference type="AlphaFoldDB" id="A0A0A1ZJF9"/>
<dbReference type="InterPro" id="IPR052565">
    <property type="entry name" value="Glutaredoxin-like_YDR286C"/>
</dbReference>
<dbReference type="InterPro" id="IPR008554">
    <property type="entry name" value="Glutaredoxin-like"/>
</dbReference>
<reference evidence="2" key="1">
    <citation type="journal article" date="2014" name="Sci. Data">
        <title>Genomes of diverse isolates of the marine cyanobacterium Prochlorococcus.</title>
        <authorList>
            <person name="Biller S."/>
            <person name="Berube P."/>
            <person name="Thompson J."/>
            <person name="Kelly L."/>
            <person name="Roggensack S."/>
            <person name="Awad L."/>
            <person name="Roache-Johnson K."/>
            <person name="Ding H."/>
            <person name="Giovannoni S.J."/>
            <person name="Moore L.R."/>
            <person name="Chisholm S.W."/>
        </authorList>
    </citation>
    <scope>NUCLEOTIDE SEQUENCE [LARGE SCALE GENOMIC DNA]</scope>
    <source>
        <strain evidence="2">GP2</strain>
    </source>
</reference>
<dbReference type="STRING" id="59925.EU91_0576"/>
<dbReference type="eggNOG" id="ENOG5030NFG">
    <property type="taxonomic scope" value="Bacteria"/>
</dbReference>
<dbReference type="PANTHER" id="PTHR33558">
    <property type="entry name" value="GLUTAREDOXIN-LIKE PROTEIN C5ORF63 HOMOLOG"/>
    <property type="match status" value="1"/>
</dbReference>
<organism evidence="1 2">
    <name type="scientific">Prochlorococcus marinus str. GP2</name>
    <dbReference type="NCBI Taxonomy" id="59925"/>
    <lineage>
        <taxon>Bacteria</taxon>
        <taxon>Bacillati</taxon>
        <taxon>Cyanobacteriota</taxon>
        <taxon>Cyanophyceae</taxon>
        <taxon>Synechococcales</taxon>
        <taxon>Prochlorococcaceae</taxon>
        <taxon>Prochlorococcus</taxon>
    </lineage>
</organism>
<dbReference type="OrthoDB" id="32865at2"/>
<dbReference type="InterPro" id="IPR036249">
    <property type="entry name" value="Thioredoxin-like_sf"/>
</dbReference>
<evidence type="ECO:0000313" key="1">
    <source>
        <dbReference type="EMBL" id="KGF88641.1"/>
    </source>
</evidence>
<dbReference type="RefSeq" id="WP_032524127.1">
    <property type="nucleotide sequence ID" value="NZ_CP138934.1"/>
</dbReference>
<name>A0A0A1ZJF9_PROMR</name>
<evidence type="ECO:0000313" key="2">
    <source>
        <dbReference type="Proteomes" id="UP000030598"/>
    </source>
</evidence>
<dbReference type="PANTHER" id="PTHR33558:SF1">
    <property type="entry name" value="GLUTAREDOXIN-LIKE PROTEIN C5ORF63 HOMOLOG"/>
    <property type="match status" value="1"/>
</dbReference>
<dbReference type="EMBL" id="JNAH01000003">
    <property type="protein sequence ID" value="KGF88641.1"/>
    <property type="molecule type" value="Genomic_DNA"/>
</dbReference>
<dbReference type="SUPFAM" id="SSF52833">
    <property type="entry name" value="Thioredoxin-like"/>
    <property type="match status" value="1"/>
</dbReference>
<protein>
    <submittedName>
        <fullName evidence="1">Thioredoxin family protein</fullName>
    </submittedName>
</protein>
<accession>A0A0A1ZJF9</accession>
<sequence length="100" mass="11910">MKIFIFVRQGCCLCDSLKNKLAKINLNELFPNLEELKEIDIDRVDLYQDKYKKYDYEVPVIAVEGISSKEIIELPRISPRLKDDQLKNWFQKNINTFLKK</sequence>
<comment type="caution">
    <text evidence="1">The sequence shown here is derived from an EMBL/GenBank/DDBJ whole genome shotgun (WGS) entry which is preliminary data.</text>
</comment>
<gene>
    <name evidence="1" type="ORF">EU91_0576</name>
</gene>
<proteinExistence type="predicted"/>
<dbReference type="Gene3D" id="3.40.30.10">
    <property type="entry name" value="Glutaredoxin"/>
    <property type="match status" value="1"/>
</dbReference>